<name>A0AAF3FIA5_9BILA</name>
<reference evidence="7" key="1">
    <citation type="submission" date="2024-02" db="UniProtKB">
        <authorList>
            <consortium name="WormBaseParasite"/>
        </authorList>
    </citation>
    <scope>IDENTIFICATION</scope>
</reference>
<proteinExistence type="inferred from homology"/>
<dbReference type="GO" id="GO:0036149">
    <property type="term" value="P:phosphatidylinositol acyl-chain remodeling"/>
    <property type="evidence" value="ECO:0007669"/>
    <property type="project" value="TreeGrafter"/>
</dbReference>
<dbReference type="InterPro" id="IPR032098">
    <property type="entry name" value="Acyltransf_C"/>
</dbReference>
<evidence type="ECO:0000256" key="2">
    <source>
        <dbReference type="ARBA" id="ARBA00022679"/>
    </source>
</evidence>
<protein>
    <recommendedName>
        <fullName evidence="5">Acyltransferase C-terminal domain-containing protein</fullName>
    </recommendedName>
</protein>
<keyword evidence="2" id="KW-0808">Transferase</keyword>
<organism evidence="6 7">
    <name type="scientific">Mesorhabditis belari</name>
    <dbReference type="NCBI Taxonomy" id="2138241"/>
    <lineage>
        <taxon>Eukaryota</taxon>
        <taxon>Metazoa</taxon>
        <taxon>Ecdysozoa</taxon>
        <taxon>Nematoda</taxon>
        <taxon>Chromadorea</taxon>
        <taxon>Rhabditida</taxon>
        <taxon>Rhabditina</taxon>
        <taxon>Rhabditomorpha</taxon>
        <taxon>Rhabditoidea</taxon>
        <taxon>Rhabditidae</taxon>
        <taxon>Mesorhabditinae</taxon>
        <taxon>Mesorhabditis</taxon>
    </lineage>
</organism>
<dbReference type="GO" id="GO:0005783">
    <property type="term" value="C:endoplasmic reticulum"/>
    <property type="evidence" value="ECO:0007669"/>
    <property type="project" value="TreeGrafter"/>
</dbReference>
<dbReference type="PANTHER" id="PTHR10983:SF14">
    <property type="entry name" value="1-ACYL-SN-GLYCEROL-3-PHOSPHATE ACYLTRANSFERASE ACL-12-RELATED"/>
    <property type="match status" value="1"/>
</dbReference>
<dbReference type="PANTHER" id="PTHR10983">
    <property type="entry name" value="1-ACYLGLYCEROL-3-PHOSPHATE ACYLTRANSFERASE-RELATED"/>
    <property type="match status" value="1"/>
</dbReference>
<dbReference type="Proteomes" id="UP000887575">
    <property type="component" value="Unassembled WGS sequence"/>
</dbReference>
<accession>A0AAF3FIA5</accession>
<comment type="similarity">
    <text evidence="1">Belongs to the 1-acyl-sn-glycerol-3-phosphate acyltransferase family.</text>
</comment>
<dbReference type="GO" id="GO:0016746">
    <property type="term" value="F:acyltransferase activity"/>
    <property type="evidence" value="ECO:0007669"/>
    <property type="project" value="UniProtKB-KW"/>
</dbReference>
<keyword evidence="4" id="KW-0812">Transmembrane</keyword>
<evidence type="ECO:0000313" key="6">
    <source>
        <dbReference type="Proteomes" id="UP000887575"/>
    </source>
</evidence>
<evidence type="ECO:0000256" key="4">
    <source>
        <dbReference type="SAM" id="Phobius"/>
    </source>
</evidence>
<keyword evidence="4" id="KW-0472">Membrane</keyword>
<feature type="transmembrane region" description="Helical" evidence="4">
    <location>
        <begin position="85"/>
        <end position="103"/>
    </location>
</feature>
<keyword evidence="4" id="KW-1133">Transmembrane helix</keyword>
<dbReference type="WBParaSite" id="MBELARI_LOCUS6745">
    <property type="protein sequence ID" value="MBELARI_LOCUS6745"/>
    <property type="gene ID" value="MBELARI_LOCUS6745"/>
</dbReference>
<sequence>MGDFPLNDPSIAIHYDVIPVKPEWANEEKLQEFLYERYRRKDELLNEFYKTGQFPGESRGTVQVNGWLMLRAQVFWMGSYYLHHILWIKPLWTFVVACLYSMIF</sequence>
<feature type="domain" description="Acyltransferase C-terminal" evidence="5">
    <location>
        <begin position="11"/>
        <end position="65"/>
    </location>
</feature>
<dbReference type="AlphaFoldDB" id="A0AAF3FIA5"/>
<evidence type="ECO:0000256" key="3">
    <source>
        <dbReference type="ARBA" id="ARBA00023315"/>
    </source>
</evidence>
<keyword evidence="3" id="KW-0012">Acyltransferase</keyword>
<evidence type="ECO:0000313" key="7">
    <source>
        <dbReference type="WBParaSite" id="MBELARI_LOCUS6745"/>
    </source>
</evidence>
<evidence type="ECO:0000256" key="1">
    <source>
        <dbReference type="ARBA" id="ARBA00008655"/>
    </source>
</evidence>
<evidence type="ECO:0000259" key="5">
    <source>
        <dbReference type="Pfam" id="PF16076"/>
    </source>
</evidence>
<keyword evidence="6" id="KW-1185">Reference proteome</keyword>
<dbReference type="Pfam" id="PF16076">
    <property type="entry name" value="Acyltransf_C"/>
    <property type="match status" value="1"/>
</dbReference>